<organism evidence="4 5">
    <name type="scientific">Lujinxingia litoralis</name>
    <dbReference type="NCBI Taxonomy" id="2211119"/>
    <lineage>
        <taxon>Bacteria</taxon>
        <taxon>Deltaproteobacteria</taxon>
        <taxon>Bradymonadales</taxon>
        <taxon>Lujinxingiaceae</taxon>
        <taxon>Lujinxingia</taxon>
    </lineage>
</organism>
<name>A0A328C372_9DELT</name>
<feature type="domain" description="Dynamin-type G" evidence="3">
    <location>
        <begin position="148"/>
        <end position="387"/>
    </location>
</feature>
<sequence>MSFGSLALETSRNRPSEVEEGHRPPWARGVQVSMVPRVTTALRGAGLRRPDTWVNRAAAFRELRVHGEGSFLPRRRAGYFFSGFGRTDDAQVDAEEGSMSTQAESQEPVTINRGHVTGFLEDLAEMARTSGLRSLADEVVEERIPALERGQVSLVVLGEFNHGKSTVVNALLGQEVLPMGITPTTAVITHLVHATEPRAAFKERRGGALHEVAYERLGELIRHAEEQEEEPEYVEIGYPNDFLEEGLILVDTPGVNDISRQKVEITYGYLPRADVILYVLDATQVLKKSEVVFIRDRLLKANRDRIIFVLGKIDALSEEEAREVEAYARQRLETLIGPVELFAFSARQALEAQKKGEEPGGDFAAFRGHVREFVRERKEAIVLDSALGGALRIAAMMEQNLAIKRQGYRLEQAELEERIKAVHARLRESQRVISENVERVDERAGGIAATARHNLRVFSQGFAEALPVQVERAEAKDVKRYLSRWIQDTFQGWLEGEGQEIARGLEELAEEVIEVTNQSMREVVGALREELGLGPGLDLEIDTLGYDVSVFALGTLGVSVWLFANALVGGLLTLATPILAVILKGRGDERLKDRAKEEGVAAIREATEAIEAELLRMIHNYADKLKAFIEHAGDRLYGQIEEALEQVQRERAEEGDREVLIAQVDERLEAVHRLARMIQLTRERLMV</sequence>
<dbReference type="SUPFAM" id="SSF52540">
    <property type="entry name" value="P-loop containing nucleoside triphosphate hydrolases"/>
    <property type="match status" value="1"/>
</dbReference>
<keyword evidence="2" id="KW-1133">Transmembrane helix</keyword>
<dbReference type="CDD" id="cd09912">
    <property type="entry name" value="DLP_2"/>
    <property type="match status" value="1"/>
</dbReference>
<dbReference type="PANTHER" id="PTHR43681:SF1">
    <property type="entry name" value="SARCALUMENIN"/>
    <property type="match status" value="1"/>
</dbReference>
<dbReference type="AlphaFoldDB" id="A0A328C372"/>
<reference evidence="4 5" key="1">
    <citation type="submission" date="2018-05" db="EMBL/GenBank/DDBJ databases">
        <title>Lujinxingia marina gen. nov. sp. nov., a new facultative anaerobic member of the class Deltaproteobacteria, and proposal of Lujinxingaceae fam. nov.</title>
        <authorList>
            <person name="Li C.-M."/>
        </authorList>
    </citation>
    <scope>NUCLEOTIDE SEQUENCE [LARGE SCALE GENOMIC DNA]</scope>
    <source>
        <strain evidence="4 5">B210</strain>
    </source>
</reference>
<proteinExistence type="predicted"/>
<keyword evidence="2" id="KW-0472">Membrane</keyword>
<dbReference type="PANTHER" id="PTHR43681">
    <property type="entry name" value="TRANSMEMBRANE GTPASE FZO"/>
    <property type="match status" value="1"/>
</dbReference>
<dbReference type="InterPro" id="IPR030381">
    <property type="entry name" value="G_DYNAMIN_dom"/>
</dbReference>
<evidence type="ECO:0000259" key="3">
    <source>
        <dbReference type="PROSITE" id="PS51718"/>
    </source>
</evidence>
<dbReference type="InterPro" id="IPR045063">
    <property type="entry name" value="Dynamin_N"/>
</dbReference>
<evidence type="ECO:0000256" key="1">
    <source>
        <dbReference type="SAM" id="MobiDB-lite"/>
    </source>
</evidence>
<evidence type="ECO:0000313" key="5">
    <source>
        <dbReference type="Proteomes" id="UP000249169"/>
    </source>
</evidence>
<dbReference type="InterPro" id="IPR027417">
    <property type="entry name" value="P-loop_NTPase"/>
</dbReference>
<dbReference type="InterPro" id="IPR051943">
    <property type="entry name" value="TRAFAC_Dynamin-like_GTPase"/>
</dbReference>
<feature type="region of interest" description="Disordered" evidence="1">
    <location>
        <begin position="1"/>
        <end position="25"/>
    </location>
</feature>
<feature type="compositionally biased region" description="Basic and acidic residues" evidence="1">
    <location>
        <begin position="11"/>
        <end position="23"/>
    </location>
</feature>
<evidence type="ECO:0000256" key="2">
    <source>
        <dbReference type="SAM" id="Phobius"/>
    </source>
</evidence>
<dbReference type="Gene3D" id="3.40.50.300">
    <property type="entry name" value="P-loop containing nucleotide triphosphate hydrolases"/>
    <property type="match status" value="1"/>
</dbReference>
<dbReference type="PROSITE" id="PS51718">
    <property type="entry name" value="G_DYNAMIN_2"/>
    <property type="match status" value="1"/>
</dbReference>
<keyword evidence="2" id="KW-0812">Transmembrane</keyword>
<accession>A0A328C372</accession>
<protein>
    <recommendedName>
        <fullName evidence="3">Dynamin-type G domain-containing protein</fullName>
    </recommendedName>
</protein>
<gene>
    <name evidence="4" type="ORF">DL240_14095</name>
</gene>
<dbReference type="Pfam" id="PF00350">
    <property type="entry name" value="Dynamin_N"/>
    <property type="match status" value="1"/>
</dbReference>
<dbReference type="Proteomes" id="UP000249169">
    <property type="component" value="Unassembled WGS sequence"/>
</dbReference>
<evidence type="ECO:0000313" key="4">
    <source>
        <dbReference type="EMBL" id="RAL21253.1"/>
    </source>
</evidence>
<dbReference type="GO" id="GO:0005525">
    <property type="term" value="F:GTP binding"/>
    <property type="evidence" value="ECO:0007669"/>
    <property type="project" value="InterPro"/>
</dbReference>
<keyword evidence="5" id="KW-1185">Reference proteome</keyword>
<dbReference type="EMBL" id="QHKO01000006">
    <property type="protein sequence ID" value="RAL21253.1"/>
    <property type="molecule type" value="Genomic_DNA"/>
</dbReference>
<comment type="caution">
    <text evidence="4">The sequence shown here is derived from an EMBL/GenBank/DDBJ whole genome shotgun (WGS) entry which is preliminary data.</text>
</comment>
<feature type="transmembrane region" description="Helical" evidence="2">
    <location>
        <begin position="560"/>
        <end position="583"/>
    </location>
</feature>